<dbReference type="Gene3D" id="1.10.240.10">
    <property type="entry name" value="Tyrosyl-Transfer RNA Synthetase"/>
    <property type="match status" value="1"/>
</dbReference>
<reference evidence="14 15" key="1">
    <citation type="journal article" date="2012" name="J. Am. Chem. Soc.">
        <title>Bacterial biosynthesis and maturation of the didemnin anti-cancer agents.</title>
        <authorList>
            <person name="Xu Y."/>
            <person name="Kersten R.D."/>
            <person name="Nam S.J."/>
            <person name="Lu L."/>
            <person name="Al-Suwailem A.M."/>
            <person name="Zheng H."/>
            <person name="Fenical W."/>
            <person name="Dorrestein P.C."/>
            <person name="Moore B.S."/>
            <person name="Qian P.Y."/>
        </authorList>
    </citation>
    <scope>NUCLEOTIDE SEQUENCE [LARGE SCALE GENOMIC DNA]</scope>
    <source>
        <strain evidence="14 15">KA081020-065</strain>
    </source>
</reference>
<evidence type="ECO:0000256" key="8">
    <source>
        <dbReference type="ARBA" id="ARBA00023146"/>
    </source>
</evidence>
<dbReference type="SUPFAM" id="SSF55174">
    <property type="entry name" value="Alpha-L RNA-binding motif"/>
    <property type="match status" value="1"/>
</dbReference>
<dbReference type="PATRIC" id="fig|1110502.3.peg.5555"/>
<organism evidence="14 15">
    <name type="scientific">Tistrella mobilis (strain KA081020-065)</name>
    <dbReference type="NCBI Taxonomy" id="1110502"/>
    <lineage>
        <taxon>Bacteria</taxon>
        <taxon>Pseudomonadati</taxon>
        <taxon>Pseudomonadota</taxon>
        <taxon>Alphaproteobacteria</taxon>
        <taxon>Geminicoccales</taxon>
        <taxon>Geminicoccaceae</taxon>
        <taxon>Tistrella</taxon>
    </lineage>
</organism>
<comment type="subunit">
    <text evidence="11">Homodimer.</text>
</comment>
<dbReference type="Pfam" id="PF22421">
    <property type="entry name" value="SYY_C-terminal"/>
    <property type="match status" value="1"/>
</dbReference>
<comment type="function">
    <text evidence="11">Catalyzes the attachment of tyrosine to tRNA(Tyr) in a two-step reaction: tyrosine is first activated by ATP to form Tyr-AMP and then transferred to the acceptor end of tRNA(Tyr).</text>
</comment>
<feature type="binding site" evidence="11">
    <location>
        <position position="241"/>
    </location>
    <ligand>
        <name>ATP</name>
        <dbReference type="ChEBI" id="CHEBI:30616"/>
    </ligand>
</feature>
<feature type="binding site" evidence="11">
    <location>
        <position position="41"/>
    </location>
    <ligand>
        <name>L-tyrosine</name>
        <dbReference type="ChEBI" id="CHEBI:58315"/>
    </ligand>
</feature>
<dbReference type="PANTHER" id="PTHR11766:SF0">
    <property type="entry name" value="TYROSINE--TRNA LIGASE, MITOCHONDRIAL"/>
    <property type="match status" value="1"/>
</dbReference>
<evidence type="ECO:0000259" key="13">
    <source>
        <dbReference type="Pfam" id="PF22421"/>
    </source>
</evidence>
<dbReference type="PROSITE" id="PS50889">
    <property type="entry name" value="S4"/>
    <property type="match status" value="1"/>
</dbReference>
<keyword evidence="6 12" id="KW-0694">RNA-binding</keyword>
<keyword evidence="8 11" id="KW-0030">Aminoacyl-tRNA synthetase</keyword>
<feature type="binding site" evidence="11">
    <location>
        <position position="182"/>
    </location>
    <ligand>
        <name>L-tyrosine</name>
        <dbReference type="ChEBI" id="CHEBI:58315"/>
    </ligand>
</feature>
<dbReference type="GO" id="GO:0003723">
    <property type="term" value="F:RNA binding"/>
    <property type="evidence" value="ECO:0007669"/>
    <property type="project" value="UniProtKB-KW"/>
</dbReference>
<evidence type="ECO:0000256" key="2">
    <source>
        <dbReference type="ARBA" id="ARBA00022490"/>
    </source>
</evidence>
<dbReference type="GO" id="GO:0006437">
    <property type="term" value="P:tyrosyl-tRNA aminoacylation"/>
    <property type="evidence" value="ECO:0007669"/>
    <property type="project" value="UniProtKB-UniRule"/>
</dbReference>
<dbReference type="HAMAP" id="MF_02006">
    <property type="entry name" value="Tyr_tRNA_synth_type1"/>
    <property type="match status" value="1"/>
</dbReference>
<evidence type="ECO:0000256" key="7">
    <source>
        <dbReference type="ARBA" id="ARBA00022917"/>
    </source>
</evidence>
<evidence type="ECO:0000256" key="12">
    <source>
        <dbReference type="PROSITE-ProRule" id="PRU00182"/>
    </source>
</evidence>
<dbReference type="FunFam" id="1.10.240.10:FF:000001">
    <property type="entry name" value="Tyrosine--tRNA ligase"/>
    <property type="match status" value="1"/>
</dbReference>
<dbReference type="GO" id="GO:0005524">
    <property type="term" value="F:ATP binding"/>
    <property type="evidence" value="ECO:0007669"/>
    <property type="project" value="UniProtKB-UniRule"/>
</dbReference>
<dbReference type="InterPro" id="IPR014729">
    <property type="entry name" value="Rossmann-like_a/b/a_fold"/>
</dbReference>
<keyword evidence="2 11" id="KW-0963">Cytoplasm</keyword>
<dbReference type="CDD" id="cd00805">
    <property type="entry name" value="TyrRS_core"/>
    <property type="match status" value="1"/>
</dbReference>
<dbReference type="Pfam" id="PF00579">
    <property type="entry name" value="tRNA-synt_1b"/>
    <property type="match status" value="1"/>
</dbReference>
<evidence type="ECO:0000256" key="5">
    <source>
        <dbReference type="ARBA" id="ARBA00022840"/>
    </source>
</evidence>
<keyword evidence="4 11" id="KW-0547">Nucleotide-binding</keyword>
<dbReference type="SUPFAM" id="SSF52374">
    <property type="entry name" value="Nucleotidylyl transferase"/>
    <property type="match status" value="1"/>
</dbReference>
<gene>
    <name evidence="11 14" type="primary">tyrS</name>
    <name evidence="14" type="ordered locus">TMO_c0679</name>
</gene>
<keyword evidence="3 11" id="KW-0436">Ligase</keyword>
<comment type="subcellular location">
    <subcellularLocation>
        <location evidence="1 11">Cytoplasm</location>
    </subcellularLocation>
</comment>
<dbReference type="CDD" id="cd00165">
    <property type="entry name" value="S4"/>
    <property type="match status" value="1"/>
</dbReference>
<dbReference type="FunFam" id="3.40.50.620:FF:000008">
    <property type="entry name" value="Tyrosine--tRNA ligase"/>
    <property type="match status" value="1"/>
</dbReference>
<evidence type="ECO:0000256" key="6">
    <source>
        <dbReference type="ARBA" id="ARBA00022884"/>
    </source>
</evidence>
<name>I3TX01_TISMK</name>
<evidence type="ECO:0000313" key="14">
    <source>
        <dbReference type="EMBL" id="AFK57289.1"/>
    </source>
</evidence>
<dbReference type="Gene3D" id="3.10.290.10">
    <property type="entry name" value="RNA-binding S4 domain"/>
    <property type="match status" value="1"/>
</dbReference>
<dbReference type="InterPro" id="IPR002305">
    <property type="entry name" value="aa-tRNA-synth_Ic"/>
</dbReference>
<feature type="domain" description="Tyrosine--tRNA ligase SYY-like C-terminal" evidence="13">
    <location>
        <begin position="346"/>
        <end position="415"/>
    </location>
</feature>
<dbReference type="EMBL" id="CP003239">
    <property type="protein sequence ID" value="AFK57289.1"/>
    <property type="molecule type" value="Genomic_DNA"/>
</dbReference>
<proteinExistence type="inferred from homology"/>
<dbReference type="Gene3D" id="3.40.50.620">
    <property type="entry name" value="HUPs"/>
    <property type="match status" value="1"/>
</dbReference>
<comment type="catalytic activity">
    <reaction evidence="9 11">
        <text>tRNA(Tyr) + L-tyrosine + ATP = L-tyrosyl-tRNA(Tyr) + AMP + diphosphate + H(+)</text>
        <dbReference type="Rhea" id="RHEA:10220"/>
        <dbReference type="Rhea" id="RHEA-COMP:9706"/>
        <dbReference type="Rhea" id="RHEA-COMP:9707"/>
        <dbReference type="ChEBI" id="CHEBI:15378"/>
        <dbReference type="ChEBI" id="CHEBI:30616"/>
        <dbReference type="ChEBI" id="CHEBI:33019"/>
        <dbReference type="ChEBI" id="CHEBI:58315"/>
        <dbReference type="ChEBI" id="CHEBI:78442"/>
        <dbReference type="ChEBI" id="CHEBI:78536"/>
        <dbReference type="ChEBI" id="CHEBI:456215"/>
        <dbReference type="EC" id="6.1.1.1"/>
    </reaction>
</comment>
<keyword evidence="14" id="KW-0614">Plasmid</keyword>
<dbReference type="InterPro" id="IPR002307">
    <property type="entry name" value="Tyr-tRNA-ligase"/>
</dbReference>
<feature type="binding site" evidence="11">
    <location>
        <position position="178"/>
    </location>
    <ligand>
        <name>L-tyrosine</name>
        <dbReference type="ChEBI" id="CHEBI:58315"/>
    </ligand>
</feature>
<evidence type="ECO:0000256" key="3">
    <source>
        <dbReference type="ARBA" id="ARBA00022598"/>
    </source>
</evidence>
<dbReference type="HOGENOM" id="CLU_024003_0_3_5"/>
<feature type="short sequence motif" description="'HIGH' region" evidence="11">
    <location>
        <begin position="46"/>
        <end position="55"/>
    </location>
</feature>
<dbReference type="PRINTS" id="PR01040">
    <property type="entry name" value="TRNASYNTHTYR"/>
</dbReference>
<keyword evidence="5 11" id="KW-0067">ATP-binding</keyword>
<dbReference type="NCBIfam" id="TIGR00234">
    <property type="entry name" value="tyrS"/>
    <property type="match status" value="1"/>
</dbReference>
<keyword evidence="15" id="KW-1185">Reference proteome</keyword>
<dbReference type="InterPro" id="IPR036986">
    <property type="entry name" value="S4_RNA-bd_sf"/>
</dbReference>
<evidence type="ECO:0000256" key="11">
    <source>
        <dbReference type="HAMAP-Rule" id="MF_02006"/>
    </source>
</evidence>
<evidence type="ECO:0000256" key="1">
    <source>
        <dbReference type="ARBA" id="ARBA00004496"/>
    </source>
</evidence>
<dbReference type="AlphaFoldDB" id="I3TX01"/>
<dbReference type="Proteomes" id="UP000005258">
    <property type="component" value="Plasmid pTM3"/>
</dbReference>
<accession>I3TX01</accession>
<dbReference type="EC" id="6.1.1.1" evidence="11"/>
<protein>
    <recommendedName>
        <fullName evidence="11">Tyrosine--tRNA ligase</fullName>
        <ecNumber evidence="11">6.1.1.1</ecNumber>
    </recommendedName>
    <alternativeName>
        <fullName evidence="11">Tyrosyl-tRNA synthetase</fullName>
        <shortName evidence="11">TyrRS</shortName>
    </alternativeName>
</protein>
<comment type="similarity">
    <text evidence="10 11">Belongs to the class-I aminoacyl-tRNA synthetase family. TyrS type 1 subfamily.</text>
</comment>
<evidence type="ECO:0000256" key="10">
    <source>
        <dbReference type="ARBA" id="ARBA00060965"/>
    </source>
</evidence>
<dbReference type="GO" id="GO:0005829">
    <property type="term" value="C:cytosol"/>
    <property type="evidence" value="ECO:0007669"/>
    <property type="project" value="TreeGrafter"/>
</dbReference>
<dbReference type="KEGG" id="tmo:TMO_c0679"/>
<evidence type="ECO:0000256" key="9">
    <source>
        <dbReference type="ARBA" id="ARBA00048248"/>
    </source>
</evidence>
<dbReference type="InterPro" id="IPR024088">
    <property type="entry name" value="Tyr-tRNA-ligase_bac-type"/>
</dbReference>
<keyword evidence="7 11" id="KW-0648">Protein biosynthesis</keyword>
<feature type="short sequence motif" description="'KMSKS' region" evidence="11">
    <location>
        <begin position="238"/>
        <end position="242"/>
    </location>
</feature>
<dbReference type="PANTHER" id="PTHR11766">
    <property type="entry name" value="TYROSYL-TRNA SYNTHETASE"/>
    <property type="match status" value="1"/>
</dbReference>
<dbReference type="GO" id="GO:0004831">
    <property type="term" value="F:tyrosine-tRNA ligase activity"/>
    <property type="evidence" value="ECO:0007669"/>
    <property type="project" value="UniProtKB-UniRule"/>
</dbReference>
<evidence type="ECO:0000313" key="15">
    <source>
        <dbReference type="Proteomes" id="UP000005258"/>
    </source>
</evidence>
<dbReference type="RefSeq" id="WP_014748278.1">
    <property type="nucleotide sequence ID" value="NC_017958.1"/>
</dbReference>
<dbReference type="GO" id="GO:0042803">
    <property type="term" value="F:protein homodimerization activity"/>
    <property type="evidence" value="ECO:0007669"/>
    <property type="project" value="UniProtKB-ARBA"/>
</dbReference>
<evidence type="ECO:0000256" key="4">
    <source>
        <dbReference type="ARBA" id="ARBA00022741"/>
    </source>
</evidence>
<sequence>MTDRRYVSDFVRVMVERGYLHQATDLEGLDERLNQGTVAGYIGFDCTAKSLHVGSLVQIMMLRWLQKTGHKPIVLLGGGTTRIGDPTGRDEARKMLDDAAIAENMAGIRQVFDKFVQFGDGATDAVMVNNADWLDGLGYISFLRDYGRHFSVNRMLTFESVKLRLEREQPMSFLEFNYMILQAYDFLELSRRQNCLLQMGGSDQWGNIINGVELGRRVDERGLFGLTSPLITLASGQKMGKTAGGAVWLNAEMLSAYDYWQFWRNTADADVGRFLKLFTELPLDEIARLEALGGAEINEAKKILAHEATKMAHGEEAALSAAETARRTFEEGAAGEDLPVIVIPAAELDAGIPAFELFARAGLAPSRKEARRTIQGGGARLNGEKIEDEQQPITTARLVDGQIKLSAGRKRHALVKVG</sequence>
<dbReference type="InterPro" id="IPR054608">
    <property type="entry name" value="SYY-like_C"/>
</dbReference>
<dbReference type="InterPro" id="IPR024107">
    <property type="entry name" value="Tyr-tRNA-ligase_bac_1"/>
</dbReference>
<geneLocation type="plasmid" evidence="14 15">
    <name>pTM3</name>
</geneLocation>